<proteinExistence type="predicted"/>
<dbReference type="AlphaFoldDB" id="A0A133U3N2"/>
<accession>A0A133U3N2</accession>
<name>A0A133U3N2_9EURY</name>
<comment type="caution">
    <text evidence="1">The sequence shown here is derived from an EMBL/GenBank/DDBJ whole genome shotgun (WGS) entry which is preliminary data.</text>
</comment>
<reference evidence="1 2" key="1">
    <citation type="journal article" date="2016" name="Sci. Rep.">
        <title>Metabolic traits of an uncultured archaeal lineage -MSBL1- from brine pools of the Red Sea.</title>
        <authorList>
            <person name="Mwirichia R."/>
            <person name="Alam I."/>
            <person name="Rashid M."/>
            <person name="Vinu M."/>
            <person name="Ba-Alawi W."/>
            <person name="Anthony Kamau A."/>
            <person name="Kamanda Ngugi D."/>
            <person name="Goker M."/>
            <person name="Klenk H.P."/>
            <person name="Bajic V."/>
            <person name="Stingl U."/>
        </authorList>
    </citation>
    <scope>NUCLEOTIDE SEQUENCE [LARGE SCALE GENOMIC DNA]</scope>
    <source>
        <strain evidence="1">SCGC-AAA259A05</strain>
    </source>
</reference>
<gene>
    <name evidence="1" type="ORF">AKJ57_06330</name>
</gene>
<dbReference type="EMBL" id="LHXJ01000122">
    <property type="protein sequence ID" value="KXA88788.1"/>
    <property type="molecule type" value="Genomic_DNA"/>
</dbReference>
<evidence type="ECO:0000313" key="2">
    <source>
        <dbReference type="Proteomes" id="UP000070163"/>
    </source>
</evidence>
<organism evidence="1 2">
    <name type="scientific">candidate division MSBL1 archaeon SCGC-AAA259A05</name>
    <dbReference type="NCBI Taxonomy" id="1698259"/>
    <lineage>
        <taxon>Archaea</taxon>
        <taxon>Methanobacteriati</taxon>
        <taxon>Methanobacteriota</taxon>
        <taxon>candidate division MSBL1</taxon>
    </lineage>
</organism>
<evidence type="ECO:0000313" key="1">
    <source>
        <dbReference type="EMBL" id="KXA88788.1"/>
    </source>
</evidence>
<feature type="non-terminal residue" evidence="1">
    <location>
        <position position="67"/>
    </location>
</feature>
<protein>
    <submittedName>
        <fullName evidence="1">Uncharacterized protein</fullName>
    </submittedName>
</protein>
<keyword evidence="2" id="KW-1185">Reference proteome</keyword>
<dbReference type="Proteomes" id="UP000070163">
    <property type="component" value="Unassembled WGS sequence"/>
</dbReference>
<sequence length="67" mass="7821">MEDGEVYTEQEFRIAGINGNYSPKNFDDSKRNSTKPRHFTEKAHQKCLDLKHKPRLDFFLSHEAPLG</sequence>